<dbReference type="PROSITE" id="PS50234">
    <property type="entry name" value="VWFA"/>
    <property type="match status" value="1"/>
</dbReference>
<dbReference type="InterPro" id="IPR002126">
    <property type="entry name" value="Cadherin-like_dom"/>
</dbReference>
<dbReference type="PANTHER" id="PTHR24027:SF438">
    <property type="entry name" value="CADHERIN 23"/>
    <property type="match status" value="1"/>
</dbReference>
<evidence type="ECO:0000259" key="6">
    <source>
        <dbReference type="PROSITE" id="PS50268"/>
    </source>
</evidence>
<dbReference type="SUPFAM" id="SSF53300">
    <property type="entry name" value="vWA-like"/>
    <property type="match status" value="1"/>
</dbReference>
<dbReference type="GO" id="GO:0007156">
    <property type="term" value="P:homophilic cell adhesion via plasma membrane adhesion molecules"/>
    <property type="evidence" value="ECO:0007669"/>
    <property type="project" value="InterPro"/>
</dbReference>
<evidence type="ECO:0000313" key="7">
    <source>
        <dbReference type="EMBL" id="KGH27727.1"/>
    </source>
</evidence>
<feature type="domain" description="VWFA" evidence="5">
    <location>
        <begin position="431"/>
        <end position="628"/>
    </location>
</feature>
<comment type="caution">
    <text evidence="7">The sequence shown here is derived from an EMBL/GenBank/DDBJ whole genome shotgun (WGS) entry which is preliminary data.</text>
</comment>
<feature type="domain" description="Cadherin" evidence="6">
    <location>
        <begin position="153"/>
        <end position="260"/>
    </location>
</feature>
<dbReference type="Gene3D" id="2.60.40.3440">
    <property type="match status" value="1"/>
</dbReference>
<dbReference type="InterPro" id="IPR036465">
    <property type="entry name" value="vWFA_dom_sf"/>
</dbReference>
<gene>
    <name evidence="7" type="ORF">P353_17755</name>
</gene>
<dbReference type="GO" id="GO:0045296">
    <property type="term" value="F:cadherin binding"/>
    <property type="evidence" value="ECO:0007669"/>
    <property type="project" value="TreeGrafter"/>
</dbReference>
<comment type="subcellular location">
    <subcellularLocation>
        <location evidence="1">Membrane</location>
    </subcellularLocation>
</comment>
<sequence length="850" mass="89219">TYTPNKDWSGPGTDSFEVIVDDGKGGKTTTTVTVEFTPEVDVSDDTASTGYGKPVTIDALLNDHFEGDNVKITQVDGKAITEGGAAVALTDGSGSVKLVGGQLEFTPKAGFVGDAKFSYTAQTDGGTPETADVTVTVSKPPVFVDPGDPGESPVTDYTFSYDENSPVGTVLGQVKAIDIDSISLTYSIDPASDPNGWYAIDPLTGEITLTAAGAASDANDFEKGSNSQQIKVVATDTEGGKTEITVTLQEKDLNDTAPVVEIALEDKVLQVAEEALPGGIKDDLSSTTTATGKISFTDADKTPDINTFSVEMEGPVDGSVKSGGVDVTWHWDASTSTLTGMAGAKEVMTVKVGALTEVGGKYEASYTVTLKGPLDHAAGGGENTLDLNFKAIVHDGEHDSEIEFAVEVKDDVPTLSDDAELAINLSKLQTNLMIVLDLSGSMNFVGSGNQQRPNDPNNRLNLAKKALEDLINKYDEYGDVKVKLVTFGDVARTKAYVTWMSALDAIATIKALTANGGTSYKDALDKVMGTDGFTDDSGKLTGEGVQNVSYFITDGVPAQGPVSETQQATWEAFVREHHINSVGVGFGGILEKDIPNIDPIAYNGAEGRESTVVVAASAEELNSTLQNLIQLPRQEGSLRGELDSTVEGFGADGGFVNVLNVDGKTYTYLPGQDLQVTGGAVEGVDYTYDAVKHIITVKTAAGGSLTVEFDTAKFIYEGKALSSYWDKFGYTIQDMDGDTASTVKDVKVVYDGVDPGPKPTPFASPMMAMSLDLEHLDALHADADEPAALPALHDVLQPQSELGEAAGNIAGLSSADAPASPTALAIAPQDLALYMPAPLPEEELHQPVHV</sequence>
<dbReference type="PANTHER" id="PTHR24027">
    <property type="entry name" value="CADHERIN-23"/>
    <property type="match status" value="1"/>
</dbReference>
<dbReference type="AlphaFoldDB" id="A0A096HFS7"/>
<dbReference type="Gene3D" id="2.60.40.60">
    <property type="entry name" value="Cadherins"/>
    <property type="match status" value="1"/>
</dbReference>
<dbReference type="EMBL" id="AWOR01000058">
    <property type="protein sequence ID" value="KGH27727.1"/>
    <property type="molecule type" value="Genomic_DNA"/>
</dbReference>
<evidence type="ECO:0000256" key="4">
    <source>
        <dbReference type="ARBA" id="ARBA00023136"/>
    </source>
</evidence>
<keyword evidence="4" id="KW-0472">Membrane</keyword>
<evidence type="ECO:0000256" key="2">
    <source>
        <dbReference type="ARBA" id="ARBA00022737"/>
    </source>
</evidence>
<dbReference type="CDD" id="cd11304">
    <property type="entry name" value="Cadherin_repeat"/>
    <property type="match status" value="1"/>
</dbReference>
<dbReference type="Proteomes" id="UP000029553">
    <property type="component" value="Unassembled WGS sequence"/>
</dbReference>
<name>A0A096HFS7_COMTE</name>
<protein>
    <recommendedName>
        <fullName evidence="9">VWFA domain-containing protein</fullName>
    </recommendedName>
</protein>
<dbReference type="GO" id="GO:0005509">
    <property type="term" value="F:calcium ion binding"/>
    <property type="evidence" value="ECO:0007669"/>
    <property type="project" value="InterPro"/>
</dbReference>
<organism evidence="7 8">
    <name type="scientific">Comamonas testosteroni</name>
    <name type="common">Pseudomonas testosteroni</name>
    <dbReference type="NCBI Taxonomy" id="285"/>
    <lineage>
        <taxon>Bacteria</taxon>
        <taxon>Pseudomonadati</taxon>
        <taxon>Pseudomonadota</taxon>
        <taxon>Betaproteobacteria</taxon>
        <taxon>Burkholderiales</taxon>
        <taxon>Comamonadaceae</taxon>
        <taxon>Comamonas</taxon>
    </lineage>
</organism>
<evidence type="ECO:0008006" key="9">
    <source>
        <dbReference type="Google" id="ProtNLM"/>
    </source>
</evidence>
<dbReference type="InterPro" id="IPR039808">
    <property type="entry name" value="Cadherin"/>
</dbReference>
<accession>A0A096HFS7</accession>
<dbReference type="Pfam" id="PF00092">
    <property type="entry name" value="VWA"/>
    <property type="match status" value="1"/>
</dbReference>
<feature type="non-terminal residue" evidence="7">
    <location>
        <position position="1"/>
    </location>
</feature>
<keyword evidence="2" id="KW-0677">Repeat</keyword>
<dbReference type="SMART" id="SM00327">
    <property type="entry name" value="VWA"/>
    <property type="match status" value="1"/>
</dbReference>
<proteinExistence type="predicted"/>
<evidence type="ECO:0000256" key="1">
    <source>
        <dbReference type="ARBA" id="ARBA00004370"/>
    </source>
</evidence>
<reference evidence="7 8" key="1">
    <citation type="submission" date="2013-09" db="EMBL/GenBank/DDBJ databases">
        <title>High correlation between genotypes and phenotypes of environmental bacteria Comamonas testosteroni strains.</title>
        <authorList>
            <person name="Liu L."/>
            <person name="Zhu W."/>
            <person name="Xia X."/>
            <person name="Xu B."/>
            <person name="Luo M."/>
            <person name="Wang G."/>
        </authorList>
    </citation>
    <scope>NUCLEOTIDE SEQUENCE [LARGE SCALE GENOMIC DNA]</scope>
    <source>
        <strain evidence="7 8">JL40</strain>
    </source>
</reference>
<evidence type="ECO:0000256" key="3">
    <source>
        <dbReference type="ARBA" id="ARBA00022837"/>
    </source>
</evidence>
<dbReference type="GO" id="GO:0016477">
    <property type="term" value="P:cell migration"/>
    <property type="evidence" value="ECO:0007669"/>
    <property type="project" value="TreeGrafter"/>
</dbReference>
<keyword evidence="3" id="KW-0106">Calcium</keyword>
<dbReference type="PROSITE" id="PS50268">
    <property type="entry name" value="CADHERIN_2"/>
    <property type="match status" value="1"/>
</dbReference>
<evidence type="ECO:0000313" key="8">
    <source>
        <dbReference type="Proteomes" id="UP000029553"/>
    </source>
</evidence>
<evidence type="ECO:0000259" key="5">
    <source>
        <dbReference type="PROSITE" id="PS50234"/>
    </source>
</evidence>
<dbReference type="GO" id="GO:0008013">
    <property type="term" value="F:beta-catenin binding"/>
    <property type="evidence" value="ECO:0007669"/>
    <property type="project" value="TreeGrafter"/>
</dbReference>
<dbReference type="SUPFAM" id="SSF49313">
    <property type="entry name" value="Cadherin-like"/>
    <property type="match status" value="1"/>
</dbReference>
<dbReference type="CDD" id="cd00198">
    <property type="entry name" value="vWFA"/>
    <property type="match status" value="1"/>
</dbReference>
<dbReference type="RefSeq" id="WP_034372009.1">
    <property type="nucleotide sequence ID" value="NZ_AWOR01000058.1"/>
</dbReference>
<dbReference type="InterPro" id="IPR015919">
    <property type="entry name" value="Cadherin-like_sf"/>
</dbReference>
<dbReference type="GO" id="GO:0016342">
    <property type="term" value="C:catenin complex"/>
    <property type="evidence" value="ECO:0007669"/>
    <property type="project" value="TreeGrafter"/>
</dbReference>
<dbReference type="Pfam" id="PF17963">
    <property type="entry name" value="Big_9"/>
    <property type="match status" value="2"/>
</dbReference>
<dbReference type="InterPro" id="IPR002035">
    <property type="entry name" value="VWF_A"/>
</dbReference>
<dbReference type="Gene3D" id="3.40.50.410">
    <property type="entry name" value="von Willebrand factor, type A domain"/>
    <property type="match status" value="1"/>
</dbReference>